<gene>
    <name evidence="2" type="ORF">CJN711_LOCUS7024</name>
    <name evidence="5" type="ORF">GIL414_LOCUS8825</name>
    <name evidence="3" type="ORF">KQP761_LOCUS12551</name>
    <name evidence="4" type="ORF">MBJ925_LOCUS20521</name>
</gene>
<feature type="domain" description="Death" evidence="1">
    <location>
        <begin position="244"/>
        <end position="311"/>
    </location>
</feature>
<dbReference type="PROSITE" id="PS50017">
    <property type="entry name" value="DEATH_DOMAIN"/>
    <property type="match status" value="1"/>
</dbReference>
<dbReference type="InterPro" id="IPR000488">
    <property type="entry name" value="Death_dom"/>
</dbReference>
<protein>
    <recommendedName>
        <fullName evidence="1">Death domain-containing protein</fullName>
    </recommendedName>
</protein>
<evidence type="ECO:0000313" key="4">
    <source>
        <dbReference type="EMBL" id="CAF2092002.1"/>
    </source>
</evidence>
<dbReference type="Gene3D" id="1.10.238.10">
    <property type="entry name" value="EF-hand"/>
    <property type="match status" value="1"/>
</dbReference>
<dbReference type="Proteomes" id="UP000663855">
    <property type="component" value="Unassembled WGS sequence"/>
</dbReference>
<dbReference type="Gene3D" id="1.10.533.10">
    <property type="entry name" value="Death Domain, Fas"/>
    <property type="match status" value="1"/>
</dbReference>
<dbReference type="SUPFAM" id="SSF47473">
    <property type="entry name" value="EF-hand"/>
    <property type="match status" value="1"/>
</dbReference>
<proteinExistence type="predicted"/>
<evidence type="ECO:0000313" key="5">
    <source>
        <dbReference type="EMBL" id="CAF3945989.1"/>
    </source>
</evidence>
<dbReference type="EMBL" id="CAJNOW010005747">
    <property type="protein sequence ID" value="CAF1461522.1"/>
    <property type="molecule type" value="Genomic_DNA"/>
</dbReference>
<evidence type="ECO:0000313" key="2">
    <source>
        <dbReference type="EMBL" id="CAF1098295.1"/>
    </source>
</evidence>
<dbReference type="InterPro" id="IPR011992">
    <property type="entry name" value="EF-hand-dom_pair"/>
</dbReference>
<dbReference type="InterPro" id="IPR011029">
    <property type="entry name" value="DEATH-like_dom_sf"/>
</dbReference>
<evidence type="ECO:0000313" key="6">
    <source>
        <dbReference type="Proteomes" id="UP000663824"/>
    </source>
</evidence>
<dbReference type="EMBL" id="CAJOBJ010002916">
    <property type="protein sequence ID" value="CAF3945989.1"/>
    <property type="molecule type" value="Genomic_DNA"/>
</dbReference>
<dbReference type="AlphaFoldDB" id="A0A816SRT8"/>
<name>A0A816SRT8_9BILA</name>
<dbReference type="CDD" id="cd01670">
    <property type="entry name" value="Death"/>
    <property type="match status" value="1"/>
</dbReference>
<dbReference type="Proteomes" id="UP000663834">
    <property type="component" value="Unassembled WGS sequence"/>
</dbReference>
<dbReference type="SUPFAM" id="SSF47986">
    <property type="entry name" value="DEATH domain"/>
    <property type="match status" value="1"/>
</dbReference>
<organism evidence="4 6">
    <name type="scientific">Rotaria magnacalcarata</name>
    <dbReference type="NCBI Taxonomy" id="392030"/>
    <lineage>
        <taxon>Eukaryota</taxon>
        <taxon>Metazoa</taxon>
        <taxon>Spiralia</taxon>
        <taxon>Gnathifera</taxon>
        <taxon>Rotifera</taxon>
        <taxon>Eurotatoria</taxon>
        <taxon>Bdelloidea</taxon>
        <taxon>Philodinida</taxon>
        <taxon>Philodinidae</taxon>
        <taxon>Rotaria</taxon>
    </lineage>
</organism>
<comment type="caution">
    <text evidence="4">The sequence shown here is derived from an EMBL/GenBank/DDBJ whole genome shotgun (WGS) entry which is preliminary data.</text>
</comment>
<dbReference type="EMBL" id="CAJNOV010002291">
    <property type="protein sequence ID" value="CAF1098295.1"/>
    <property type="molecule type" value="Genomic_DNA"/>
</dbReference>
<dbReference type="Proteomes" id="UP000681720">
    <property type="component" value="Unassembled WGS sequence"/>
</dbReference>
<dbReference type="OrthoDB" id="20872at2759"/>
<dbReference type="GO" id="GO:0007165">
    <property type="term" value="P:signal transduction"/>
    <property type="evidence" value="ECO:0007669"/>
    <property type="project" value="InterPro"/>
</dbReference>
<dbReference type="EMBL" id="CAJNRE010010561">
    <property type="protein sequence ID" value="CAF2092002.1"/>
    <property type="molecule type" value="Genomic_DNA"/>
</dbReference>
<evidence type="ECO:0000259" key="1">
    <source>
        <dbReference type="PROSITE" id="PS50017"/>
    </source>
</evidence>
<reference evidence="4" key="1">
    <citation type="submission" date="2021-02" db="EMBL/GenBank/DDBJ databases">
        <authorList>
            <person name="Nowell W R."/>
        </authorList>
    </citation>
    <scope>NUCLEOTIDE SEQUENCE</scope>
</reference>
<sequence>MGAILNQLSYTEVDTLENMSPDRGDWLTNHADATGLATVEVERLWRRFRQITESDDETILYLNDKPLPKELPNDIFVRNFLQHFPRSKSDHDAIPFGHFIMVMFWLDGASLDAKLAGVFLYLNNGGPITAPMIAVLLRYLYTDVKDSEIKPLSIQCMKQLGSNENGELNQKQFVEGVKRLIPRDELEEILGFNIVPAKLLDEVNRLPSPELSVTNPRSKLNFQDYDLISNDELQKISLRASRKNWPKLAYKLGFLEYDVEAYQELKNYDSEATIYALLQIWREEEGDTATKQRLREALSESGLDELIPILN</sequence>
<dbReference type="Pfam" id="PF00531">
    <property type="entry name" value="Death"/>
    <property type="match status" value="1"/>
</dbReference>
<evidence type="ECO:0000313" key="3">
    <source>
        <dbReference type="EMBL" id="CAF1461522.1"/>
    </source>
</evidence>
<dbReference type="Proteomes" id="UP000663824">
    <property type="component" value="Unassembled WGS sequence"/>
</dbReference>
<accession>A0A816SRT8</accession>